<evidence type="ECO:0000313" key="2">
    <source>
        <dbReference type="EMBL" id="CAB9527982.1"/>
    </source>
</evidence>
<organism evidence="2 3">
    <name type="scientific">Seminavis robusta</name>
    <dbReference type="NCBI Taxonomy" id="568900"/>
    <lineage>
        <taxon>Eukaryota</taxon>
        <taxon>Sar</taxon>
        <taxon>Stramenopiles</taxon>
        <taxon>Ochrophyta</taxon>
        <taxon>Bacillariophyta</taxon>
        <taxon>Bacillariophyceae</taxon>
        <taxon>Bacillariophycidae</taxon>
        <taxon>Naviculales</taxon>
        <taxon>Naviculaceae</taxon>
        <taxon>Seminavis</taxon>
    </lineage>
</organism>
<comment type="caution">
    <text evidence="2">The sequence shown here is derived from an EMBL/GenBank/DDBJ whole genome shotgun (WGS) entry which is preliminary data.</text>
</comment>
<evidence type="ECO:0000256" key="1">
    <source>
        <dbReference type="SAM" id="MobiDB-lite"/>
    </source>
</evidence>
<protein>
    <submittedName>
        <fullName evidence="2">Uncharacterized protein</fullName>
    </submittedName>
</protein>
<gene>
    <name evidence="2" type="ORF">SEMRO_2119_G315350.1</name>
</gene>
<proteinExistence type="predicted"/>
<dbReference type="EMBL" id="CAICTM010002117">
    <property type="protein sequence ID" value="CAB9527982.1"/>
    <property type="molecule type" value="Genomic_DNA"/>
</dbReference>
<sequence>MAIPATSGSNSTAANSGESSTNGIGTTGPIATSTVDVKSSIHRFKCVCFDNQPSYFEIISCYDLSDTEKEAAWFQQAELRSIQAAAMDPESQQLSEGEDPGSLRGLERYSTAGSTRLEIHRIQVVAAVLREQQRQRTSFRLGFRKADELLAEASAKLSQECQDLAYMQGYNDEVEAYAGSCAVQTDVVDIPKPSFFGGLRKQVRALSDLAFLESQSRGKR</sequence>
<dbReference type="AlphaFoldDB" id="A0A9N8HW94"/>
<dbReference type="Proteomes" id="UP001153069">
    <property type="component" value="Unassembled WGS sequence"/>
</dbReference>
<feature type="compositionally biased region" description="Low complexity" evidence="1">
    <location>
        <begin position="1"/>
        <end position="22"/>
    </location>
</feature>
<keyword evidence="3" id="KW-1185">Reference proteome</keyword>
<reference evidence="2" key="1">
    <citation type="submission" date="2020-06" db="EMBL/GenBank/DDBJ databases">
        <authorList>
            <consortium name="Plant Systems Biology data submission"/>
        </authorList>
    </citation>
    <scope>NUCLEOTIDE SEQUENCE</scope>
    <source>
        <strain evidence="2">D6</strain>
    </source>
</reference>
<evidence type="ECO:0000313" key="3">
    <source>
        <dbReference type="Proteomes" id="UP001153069"/>
    </source>
</evidence>
<feature type="region of interest" description="Disordered" evidence="1">
    <location>
        <begin position="1"/>
        <end position="30"/>
    </location>
</feature>
<accession>A0A9N8HW94</accession>
<name>A0A9N8HW94_9STRA</name>